<dbReference type="Proteomes" id="UP001589647">
    <property type="component" value="Unassembled WGS sequence"/>
</dbReference>
<keyword evidence="2" id="KW-1185">Reference proteome</keyword>
<comment type="caution">
    <text evidence="1">The sequence shown here is derived from an EMBL/GenBank/DDBJ whole genome shotgun (WGS) entry which is preliminary data.</text>
</comment>
<organism evidence="1 2">
    <name type="scientific">Nonomuraea spiralis</name>
    <dbReference type="NCBI Taxonomy" id="46182"/>
    <lineage>
        <taxon>Bacteria</taxon>
        <taxon>Bacillati</taxon>
        <taxon>Actinomycetota</taxon>
        <taxon>Actinomycetes</taxon>
        <taxon>Streptosporangiales</taxon>
        <taxon>Streptosporangiaceae</taxon>
        <taxon>Nonomuraea</taxon>
    </lineage>
</organism>
<protein>
    <submittedName>
        <fullName evidence="1">Uncharacterized protein</fullName>
    </submittedName>
</protein>
<proteinExistence type="predicted"/>
<reference evidence="1 2" key="1">
    <citation type="submission" date="2024-09" db="EMBL/GenBank/DDBJ databases">
        <authorList>
            <person name="Sun Q."/>
            <person name="Mori K."/>
        </authorList>
    </citation>
    <scope>NUCLEOTIDE SEQUENCE [LARGE SCALE GENOMIC DNA]</scope>
    <source>
        <strain evidence="1 2">CCM 3426</strain>
    </source>
</reference>
<name>A0ABV5IC37_9ACTN</name>
<accession>A0ABV5IC37</accession>
<gene>
    <name evidence="1" type="ORF">ACFFV7_12970</name>
</gene>
<evidence type="ECO:0000313" key="1">
    <source>
        <dbReference type="EMBL" id="MFB9202103.1"/>
    </source>
</evidence>
<sequence>MALTLNAVTIDADDNVNGVFRYDGFGTSWTQIRGPVTVHGPFGGGWGTLVEGTGDETGTVFGYSGTPFDWFSIGETGGTYAVADDTVYKTPQDGSRILQFDGFDGDTPIWSKVGDSGFLAVAGFSVVAQMPDFQGDTFLYSGTPNEWERIGPKGGGYAIADTVYRTHPLGNTVFRYTGAGTAWDDLGAPPRGVISIFAGGFGLVATAADFSGVYRFQDTGNWQRIGDHSASCAVTDDTVYRVDRDMSVFQYDGSGTSWTPIGRPDRVFSLFVASD</sequence>
<evidence type="ECO:0000313" key="2">
    <source>
        <dbReference type="Proteomes" id="UP001589647"/>
    </source>
</evidence>
<dbReference type="RefSeq" id="WP_189647134.1">
    <property type="nucleotide sequence ID" value="NZ_BMRC01000004.1"/>
</dbReference>
<dbReference type="EMBL" id="JBHMEI010000006">
    <property type="protein sequence ID" value="MFB9202103.1"/>
    <property type="molecule type" value="Genomic_DNA"/>
</dbReference>